<accession>A0A1G5AIZ1</accession>
<evidence type="ECO:0000313" key="2">
    <source>
        <dbReference type="Proteomes" id="UP000199354"/>
    </source>
</evidence>
<sequence>MTAKTIKKSAVYYSAFSSICGELIILRSLSANLKDFKSGLIFFSG</sequence>
<gene>
    <name evidence="1" type="ORF">SAMN02927903_00016</name>
</gene>
<name>A0A1G5AIZ1_9FLAO</name>
<reference evidence="1 2" key="1">
    <citation type="submission" date="2016-10" db="EMBL/GenBank/DDBJ databases">
        <authorList>
            <person name="de Groot N.N."/>
        </authorList>
    </citation>
    <scope>NUCLEOTIDE SEQUENCE [LARGE SCALE GENOMIC DNA]</scope>
    <source>
        <strain evidence="1 2">CGMCC 1.7031</strain>
    </source>
</reference>
<keyword evidence="2" id="KW-1185">Reference proteome</keyword>
<dbReference type="AlphaFoldDB" id="A0A1G5AIZ1"/>
<dbReference type="Proteomes" id="UP000199354">
    <property type="component" value="Unassembled WGS sequence"/>
</dbReference>
<protein>
    <submittedName>
        <fullName evidence="1">Uncharacterized protein</fullName>
    </submittedName>
</protein>
<proteinExistence type="predicted"/>
<organism evidence="1 2">
    <name type="scientific">Flavobacterium caeni</name>
    <dbReference type="NCBI Taxonomy" id="490189"/>
    <lineage>
        <taxon>Bacteria</taxon>
        <taxon>Pseudomonadati</taxon>
        <taxon>Bacteroidota</taxon>
        <taxon>Flavobacteriia</taxon>
        <taxon>Flavobacteriales</taxon>
        <taxon>Flavobacteriaceae</taxon>
        <taxon>Flavobacterium</taxon>
    </lineage>
</organism>
<dbReference type="EMBL" id="FMVF01000002">
    <property type="protein sequence ID" value="SCX77810.1"/>
    <property type="molecule type" value="Genomic_DNA"/>
</dbReference>
<evidence type="ECO:0000313" key="1">
    <source>
        <dbReference type="EMBL" id="SCX77810.1"/>
    </source>
</evidence>
<dbReference type="STRING" id="490189.SAMN02927903_00016"/>